<dbReference type="EMBL" id="BMVW01000002">
    <property type="protein sequence ID" value="GGY99905.1"/>
    <property type="molecule type" value="Genomic_DNA"/>
</dbReference>
<dbReference type="Proteomes" id="UP000622166">
    <property type="component" value="Unassembled WGS sequence"/>
</dbReference>
<evidence type="ECO:0000256" key="1">
    <source>
        <dbReference type="SAM" id="MobiDB-lite"/>
    </source>
</evidence>
<gene>
    <name evidence="2" type="ORF">GCM10010365_18330</name>
</gene>
<name>A0A918UFA3_9ACTN</name>
<reference evidence="2" key="2">
    <citation type="submission" date="2020-09" db="EMBL/GenBank/DDBJ databases">
        <authorList>
            <person name="Sun Q."/>
            <person name="Ohkuma M."/>
        </authorList>
    </citation>
    <scope>NUCLEOTIDE SEQUENCE</scope>
    <source>
        <strain evidence="2">JCM 4815</strain>
    </source>
</reference>
<proteinExistence type="predicted"/>
<comment type="caution">
    <text evidence="2">The sequence shown here is derived from an EMBL/GenBank/DDBJ whole genome shotgun (WGS) entry which is preliminary data.</text>
</comment>
<feature type="compositionally biased region" description="Low complexity" evidence="1">
    <location>
        <begin position="31"/>
        <end position="81"/>
    </location>
</feature>
<keyword evidence="3" id="KW-1185">Reference proteome</keyword>
<dbReference type="AlphaFoldDB" id="A0A918UFA3"/>
<protein>
    <submittedName>
        <fullName evidence="2">Uncharacterized protein</fullName>
    </submittedName>
</protein>
<accession>A0A918UFA3</accession>
<reference evidence="2" key="1">
    <citation type="journal article" date="2014" name="Int. J. Syst. Evol. Microbiol.">
        <title>Complete genome sequence of Corynebacterium casei LMG S-19264T (=DSM 44701T), isolated from a smear-ripened cheese.</title>
        <authorList>
            <consortium name="US DOE Joint Genome Institute (JGI-PGF)"/>
            <person name="Walter F."/>
            <person name="Albersmeier A."/>
            <person name="Kalinowski J."/>
            <person name="Ruckert C."/>
        </authorList>
    </citation>
    <scope>NUCLEOTIDE SEQUENCE</scope>
    <source>
        <strain evidence="2">JCM 4815</strain>
    </source>
</reference>
<feature type="compositionally biased region" description="Polar residues" evidence="1">
    <location>
        <begin position="19"/>
        <end position="29"/>
    </location>
</feature>
<evidence type="ECO:0000313" key="2">
    <source>
        <dbReference type="EMBL" id="GGY99905.1"/>
    </source>
</evidence>
<organism evidence="2 3">
    <name type="scientific">Streptomyces poonensis</name>
    <dbReference type="NCBI Taxonomy" id="68255"/>
    <lineage>
        <taxon>Bacteria</taxon>
        <taxon>Bacillati</taxon>
        <taxon>Actinomycetota</taxon>
        <taxon>Actinomycetes</taxon>
        <taxon>Kitasatosporales</taxon>
        <taxon>Streptomycetaceae</taxon>
        <taxon>Streptomyces</taxon>
    </lineage>
</organism>
<feature type="region of interest" description="Disordered" evidence="1">
    <location>
        <begin position="1"/>
        <end position="82"/>
    </location>
</feature>
<sequence>MNEHMAFAVHSNGKAVPMSGTNENTSRKTASPRAAAARGQRAAEKATAPAAQSAKTAGRTADDATSAAGSATSAAAGRTADVTSGAVQAAVKGVETGRQAIVTASGQVAATARTAWTVVMHRKLVAAGVGAGLTALTAASYAAGRRAERHTYGPVARWIGGRM</sequence>
<evidence type="ECO:0000313" key="3">
    <source>
        <dbReference type="Proteomes" id="UP000622166"/>
    </source>
</evidence>